<evidence type="ECO:0000313" key="6">
    <source>
        <dbReference type="EMBL" id="RAQ29191.1"/>
    </source>
</evidence>
<dbReference type="InterPro" id="IPR050090">
    <property type="entry name" value="Tyrosine_recombinase_XerCD"/>
</dbReference>
<dbReference type="Gene3D" id="1.10.443.10">
    <property type="entry name" value="Intergrase catalytic core"/>
    <property type="match status" value="1"/>
</dbReference>
<dbReference type="AlphaFoldDB" id="A0A328UDP8"/>
<organism evidence="6 7">
    <name type="scientific">Hydrogeniiclostridium mannosilyticum</name>
    <dbReference type="NCBI Taxonomy" id="2764322"/>
    <lineage>
        <taxon>Bacteria</taxon>
        <taxon>Bacillati</taxon>
        <taxon>Bacillota</taxon>
        <taxon>Clostridia</taxon>
        <taxon>Eubacteriales</taxon>
        <taxon>Acutalibacteraceae</taxon>
        <taxon>Hydrogeniiclostridium</taxon>
    </lineage>
</organism>
<name>A0A328UDP8_9FIRM</name>
<dbReference type="Gene3D" id="1.10.150.130">
    <property type="match status" value="1"/>
</dbReference>
<dbReference type="GO" id="GO:0006310">
    <property type="term" value="P:DNA recombination"/>
    <property type="evidence" value="ECO:0007669"/>
    <property type="project" value="UniProtKB-KW"/>
</dbReference>
<protein>
    <submittedName>
        <fullName evidence="6">Integrase</fullName>
    </submittedName>
</protein>
<gene>
    <name evidence="6" type="ORF">DPQ25_06790</name>
</gene>
<dbReference type="Proteomes" id="UP000249377">
    <property type="component" value="Unassembled WGS sequence"/>
</dbReference>
<evidence type="ECO:0000256" key="2">
    <source>
        <dbReference type="ARBA" id="ARBA00023172"/>
    </source>
</evidence>
<dbReference type="InterPro" id="IPR002104">
    <property type="entry name" value="Integrase_catalytic"/>
</dbReference>
<dbReference type="InterPro" id="IPR010998">
    <property type="entry name" value="Integrase_recombinase_N"/>
</dbReference>
<dbReference type="InterPro" id="IPR044068">
    <property type="entry name" value="CB"/>
</dbReference>
<dbReference type="InterPro" id="IPR013762">
    <property type="entry name" value="Integrase-like_cat_sf"/>
</dbReference>
<dbReference type="GO" id="GO:0015074">
    <property type="term" value="P:DNA integration"/>
    <property type="evidence" value="ECO:0007669"/>
    <property type="project" value="InterPro"/>
</dbReference>
<dbReference type="PROSITE" id="PS51900">
    <property type="entry name" value="CB"/>
    <property type="match status" value="1"/>
</dbReference>
<dbReference type="PROSITE" id="PS51898">
    <property type="entry name" value="TYR_RECOMBINASE"/>
    <property type="match status" value="1"/>
</dbReference>
<evidence type="ECO:0000256" key="3">
    <source>
        <dbReference type="PROSITE-ProRule" id="PRU01248"/>
    </source>
</evidence>
<dbReference type="GO" id="GO:0003677">
    <property type="term" value="F:DNA binding"/>
    <property type="evidence" value="ECO:0007669"/>
    <property type="project" value="UniProtKB-UniRule"/>
</dbReference>
<keyword evidence="1 3" id="KW-0238">DNA-binding</keyword>
<feature type="domain" description="Tyr recombinase" evidence="4">
    <location>
        <begin position="99"/>
        <end position="273"/>
    </location>
</feature>
<evidence type="ECO:0000259" key="4">
    <source>
        <dbReference type="PROSITE" id="PS51898"/>
    </source>
</evidence>
<evidence type="ECO:0000259" key="5">
    <source>
        <dbReference type="PROSITE" id="PS51900"/>
    </source>
</evidence>
<accession>A0A328UDP8</accession>
<comment type="caution">
    <text evidence="6">The sequence shown here is derived from an EMBL/GenBank/DDBJ whole genome shotgun (WGS) entry which is preliminary data.</text>
</comment>
<dbReference type="RefSeq" id="WP_112332422.1">
    <property type="nucleotide sequence ID" value="NZ_QLYR01000003.1"/>
</dbReference>
<dbReference type="InterPro" id="IPR011010">
    <property type="entry name" value="DNA_brk_join_enz"/>
</dbReference>
<dbReference type="Pfam" id="PF00589">
    <property type="entry name" value="Phage_integrase"/>
    <property type="match status" value="1"/>
</dbReference>
<keyword evidence="7" id="KW-1185">Reference proteome</keyword>
<dbReference type="PANTHER" id="PTHR30349">
    <property type="entry name" value="PHAGE INTEGRASE-RELATED"/>
    <property type="match status" value="1"/>
</dbReference>
<sequence length="278" mass="32396">MSTTAEGKLQAFETYLYHHEKAVTTIKKYICVVEQLLVFLAGREIVKSLILEYRDQLLEKRKAQTVNGSISAINAFLDFDGLPECKVKLLKVQRQAFIEENRELSQIEYKRLLRSAQSKGNQRLYHLMLILCSTGIRIGELSFITVEAVRAGRAEINLKGKNRTIILQKKLRNKLQQYIKKQNLERGYVFRTKNGRPLDRSNICHDMKKLCAEAQVDRRKVFPHNLRHLFARTYYTIEKNLAHLADILGHSRIETTRIYVAVSAREHERTLQKMKLIL</sequence>
<reference evidence="6 7" key="1">
    <citation type="submission" date="2018-06" db="EMBL/GenBank/DDBJ databases">
        <title>Noncontiguous genome sequence of Ruminococcaceae bacterium ASD2818.</title>
        <authorList>
            <person name="Chaplin A.V."/>
            <person name="Sokolova S.R."/>
            <person name="Kochetkova T.O."/>
            <person name="Goltsov A.Y."/>
            <person name="Trofimov D.Y."/>
            <person name="Efimov B.A."/>
        </authorList>
    </citation>
    <scope>NUCLEOTIDE SEQUENCE [LARGE SCALE GENOMIC DNA]</scope>
    <source>
        <strain evidence="6 7">ASD2818</strain>
    </source>
</reference>
<proteinExistence type="predicted"/>
<dbReference type="EMBL" id="QLYR01000003">
    <property type="protein sequence ID" value="RAQ29191.1"/>
    <property type="molecule type" value="Genomic_DNA"/>
</dbReference>
<feature type="domain" description="Core-binding (CB)" evidence="5">
    <location>
        <begin position="3"/>
        <end position="81"/>
    </location>
</feature>
<dbReference type="SUPFAM" id="SSF56349">
    <property type="entry name" value="DNA breaking-rejoining enzymes"/>
    <property type="match status" value="1"/>
</dbReference>
<dbReference type="PANTHER" id="PTHR30349:SF89">
    <property type="entry name" value="INTEGRASE_RECOMBINASE"/>
    <property type="match status" value="1"/>
</dbReference>
<evidence type="ECO:0000256" key="1">
    <source>
        <dbReference type="ARBA" id="ARBA00023125"/>
    </source>
</evidence>
<keyword evidence="2" id="KW-0233">DNA recombination</keyword>
<evidence type="ECO:0000313" key="7">
    <source>
        <dbReference type="Proteomes" id="UP000249377"/>
    </source>
</evidence>